<evidence type="ECO:0000313" key="5">
    <source>
        <dbReference type="Proteomes" id="UP000655366"/>
    </source>
</evidence>
<dbReference type="GO" id="GO:0004045">
    <property type="term" value="F:peptidyl-tRNA hydrolase activity"/>
    <property type="evidence" value="ECO:0007669"/>
    <property type="project" value="UniProtKB-EC"/>
</dbReference>
<name>A0A931CMP0_9MICC</name>
<keyword evidence="5" id="KW-1185">Reference proteome</keyword>
<dbReference type="Gene3D" id="3.40.1490.10">
    <property type="entry name" value="Bit1"/>
    <property type="match status" value="1"/>
</dbReference>
<dbReference type="RefSeq" id="WP_196395657.1">
    <property type="nucleotide sequence ID" value="NZ_JADNYM010000005.1"/>
</dbReference>
<dbReference type="Pfam" id="PF01981">
    <property type="entry name" value="PTH2"/>
    <property type="match status" value="1"/>
</dbReference>
<sequence>MNATHSLVQPIVLLVDKNDPASHRDSILAAAVASVEAYAKILGPSVVCHESWTQWLSGRFTKSVRRADLKAFARLAADDTRKNESLVTIGKAKAMAYLPQSYAEMPKALTRLQVSGTDLPHEPVTTSSRQRSGDPIIVLNGALGMSTGKSAAQAAHALFAWQLNRGLDDPELASLQLRSTDLIIASAEEFITLRTCAAGPLIVDAGLTEIAPDTATAFVIERP</sequence>
<dbReference type="Proteomes" id="UP000655366">
    <property type="component" value="Unassembled WGS sequence"/>
</dbReference>
<accession>A0A931CMP0</accession>
<dbReference type="EMBL" id="JADNYM010000005">
    <property type="protein sequence ID" value="MBG0738711.1"/>
    <property type="molecule type" value="Genomic_DNA"/>
</dbReference>
<dbReference type="InterPro" id="IPR023476">
    <property type="entry name" value="Pep_tRNA_hydro_II_dom_sf"/>
</dbReference>
<dbReference type="InterPro" id="IPR002833">
    <property type="entry name" value="PTH2"/>
</dbReference>
<dbReference type="AlphaFoldDB" id="A0A931CMP0"/>
<dbReference type="SUPFAM" id="SSF102462">
    <property type="entry name" value="Peptidyl-tRNA hydrolase II"/>
    <property type="match status" value="1"/>
</dbReference>
<comment type="caution">
    <text evidence="4">The sequence shown here is derived from an EMBL/GenBank/DDBJ whole genome shotgun (WGS) entry which is preliminary data.</text>
</comment>
<evidence type="ECO:0000256" key="2">
    <source>
        <dbReference type="ARBA" id="ARBA00022801"/>
    </source>
</evidence>
<evidence type="ECO:0000256" key="3">
    <source>
        <dbReference type="ARBA" id="ARBA00048707"/>
    </source>
</evidence>
<organism evidence="4 5">
    <name type="scientific">Arthrobacter terrae</name>
    <dbReference type="NCBI Taxonomy" id="2935737"/>
    <lineage>
        <taxon>Bacteria</taxon>
        <taxon>Bacillati</taxon>
        <taxon>Actinomycetota</taxon>
        <taxon>Actinomycetes</taxon>
        <taxon>Micrococcales</taxon>
        <taxon>Micrococcaceae</taxon>
        <taxon>Arthrobacter</taxon>
    </lineage>
</organism>
<protein>
    <recommendedName>
        <fullName evidence="1">peptidyl-tRNA hydrolase</fullName>
        <ecNumber evidence="1">3.1.1.29</ecNumber>
    </recommendedName>
</protein>
<keyword evidence="2" id="KW-0378">Hydrolase</keyword>
<evidence type="ECO:0000256" key="1">
    <source>
        <dbReference type="ARBA" id="ARBA00013260"/>
    </source>
</evidence>
<dbReference type="EC" id="3.1.1.29" evidence="1"/>
<comment type="catalytic activity">
    <reaction evidence="3">
        <text>an N-acyl-L-alpha-aminoacyl-tRNA + H2O = an N-acyl-L-amino acid + a tRNA + H(+)</text>
        <dbReference type="Rhea" id="RHEA:54448"/>
        <dbReference type="Rhea" id="RHEA-COMP:10123"/>
        <dbReference type="Rhea" id="RHEA-COMP:13883"/>
        <dbReference type="ChEBI" id="CHEBI:15377"/>
        <dbReference type="ChEBI" id="CHEBI:15378"/>
        <dbReference type="ChEBI" id="CHEBI:59874"/>
        <dbReference type="ChEBI" id="CHEBI:78442"/>
        <dbReference type="ChEBI" id="CHEBI:138191"/>
        <dbReference type="EC" id="3.1.1.29"/>
    </reaction>
</comment>
<reference evidence="4 5" key="1">
    <citation type="submission" date="2020-11" db="EMBL/GenBank/DDBJ databases">
        <title>Arthrobacter antarcticus sp. nov., isolated from Antarctic Soil.</title>
        <authorList>
            <person name="Li J."/>
        </authorList>
    </citation>
    <scope>NUCLEOTIDE SEQUENCE [LARGE SCALE GENOMIC DNA]</scope>
    <source>
        <strain evidence="4 5">Z1-20</strain>
    </source>
</reference>
<evidence type="ECO:0000313" key="4">
    <source>
        <dbReference type="EMBL" id="MBG0738711.1"/>
    </source>
</evidence>
<proteinExistence type="predicted"/>
<gene>
    <name evidence="4" type="ORF">IV500_04670</name>
</gene>